<feature type="compositionally biased region" description="Low complexity" evidence="4">
    <location>
        <begin position="120"/>
        <end position="129"/>
    </location>
</feature>
<dbReference type="Pfam" id="PF00436">
    <property type="entry name" value="SSB"/>
    <property type="match status" value="1"/>
</dbReference>
<comment type="caution">
    <text evidence="5">The sequence shown here is derived from an EMBL/GenBank/DDBJ whole genome shotgun (WGS) entry which is preliminary data.</text>
</comment>
<dbReference type="PANTHER" id="PTHR10302">
    <property type="entry name" value="SINGLE-STRANDED DNA-BINDING PROTEIN"/>
    <property type="match status" value="1"/>
</dbReference>
<evidence type="ECO:0000313" key="5">
    <source>
        <dbReference type="EMBL" id="PJE63445.1"/>
    </source>
</evidence>
<evidence type="ECO:0000256" key="4">
    <source>
        <dbReference type="SAM" id="MobiDB-lite"/>
    </source>
</evidence>
<accession>A0A2M8KU31</accession>
<dbReference type="InterPro" id="IPR012340">
    <property type="entry name" value="NA-bd_OB-fold"/>
</dbReference>
<dbReference type="AlphaFoldDB" id="A0A2M8KU31"/>
<dbReference type="InterPro" id="IPR000424">
    <property type="entry name" value="Primosome_PriB/ssb"/>
</dbReference>
<dbReference type="GO" id="GO:0009295">
    <property type="term" value="C:nucleoid"/>
    <property type="evidence" value="ECO:0007669"/>
    <property type="project" value="TreeGrafter"/>
</dbReference>
<dbReference type="NCBIfam" id="TIGR00621">
    <property type="entry name" value="ssb"/>
    <property type="match status" value="1"/>
</dbReference>
<evidence type="ECO:0000256" key="1">
    <source>
        <dbReference type="ARBA" id="ARBA00023125"/>
    </source>
</evidence>
<comment type="subunit">
    <text evidence="2">Homotetramer.</text>
</comment>
<feature type="compositionally biased region" description="Basic and acidic residues" evidence="4">
    <location>
        <begin position="140"/>
        <end position="150"/>
    </location>
</feature>
<feature type="region of interest" description="Disordered" evidence="4">
    <location>
        <begin position="112"/>
        <end position="158"/>
    </location>
</feature>
<dbReference type="EMBL" id="PFEE01000068">
    <property type="protein sequence ID" value="PJE63445.1"/>
    <property type="molecule type" value="Genomic_DNA"/>
</dbReference>
<proteinExistence type="inferred from homology"/>
<keyword evidence="1 2" id="KW-0238">DNA-binding</keyword>
<sequence length="158" mass="17522">MASRSLNKATLIGNLTRDPEVRYTPQGTAVAQFGVATNRDWVTAQGEKKEEVQYHRIVAWSKLAELCKQLLVKGSKVYVEGRIVYRQFDGKDGVQRNITEIVMDNMIVLSPGKGRGTAMSQDESISHSSDSAEETPEEDTDKKGGNKQESVDDSEIPF</sequence>
<dbReference type="Gene3D" id="2.40.50.140">
    <property type="entry name" value="Nucleic acid-binding proteins"/>
    <property type="match status" value="1"/>
</dbReference>
<dbReference type="SUPFAM" id="SSF50249">
    <property type="entry name" value="Nucleic acid-binding proteins"/>
    <property type="match status" value="1"/>
</dbReference>
<evidence type="ECO:0000256" key="3">
    <source>
        <dbReference type="PIRNR" id="PIRNR002070"/>
    </source>
</evidence>
<dbReference type="PROSITE" id="PS50935">
    <property type="entry name" value="SSB"/>
    <property type="match status" value="1"/>
</dbReference>
<dbReference type="CDD" id="cd04496">
    <property type="entry name" value="SSB_OBF"/>
    <property type="match status" value="1"/>
</dbReference>
<dbReference type="HAMAP" id="MF_00984">
    <property type="entry name" value="SSB"/>
    <property type="match status" value="1"/>
</dbReference>
<comment type="caution">
    <text evidence="2">Lacks conserved residue(s) required for the propagation of feature annotation.</text>
</comment>
<protein>
    <recommendedName>
        <fullName evidence="2 3">Single-stranded DNA-binding protein</fullName>
        <shortName evidence="2">SSB</shortName>
    </recommendedName>
</protein>
<dbReference type="Proteomes" id="UP000231569">
    <property type="component" value="Unassembled WGS sequence"/>
</dbReference>
<dbReference type="PIRSF" id="PIRSF002070">
    <property type="entry name" value="SSB"/>
    <property type="match status" value="1"/>
</dbReference>
<gene>
    <name evidence="5" type="ORF">COU89_03280</name>
</gene>
<evidence type="ECO:0000313" key="6">
    <source>
        <dbReference type="Proteomes" id="UP000231569"/>
    </source>
</evidence>
<dbReference type="GO" id="GO:0006260">
    <property type="term" value="P:DNA replication"/>
    <property type="evidence" value="ECO:0007669"/>
    <property type="project" value="InterPro"/>
</dbReference>
<evidence type="ECO:0000256" key="2">
    <source>
        <dbReference type="HAMAP-Rule" id="MF_00984"/>
    </source>
</evidence>
<dbReference type="InterPro" id="IPR011344">
    <property type="entry name" value="ssDNA-bd"/>
</dbReference>
<reference evidence="6" key="1">
    <citation type="submission" date="2017-09" db="EMBL/GenBank/DDBJ databases">
        <title>Depth-based differentiation of microbial function through sediment-hosted aquifers and enrichment of novel symbionts in the deep terrestrial subsurface.</title>
        <authorList>
            <person name="Probst A.J."/>
            <person name="Ladd B."/>
            <person name="Jarett J.K."/>
            <person name="Geller-Mcgrath D.E."/>
            <person name="Sieber C.M.K."/>
            <person name="Emerson J.B."/>
            <person name="Anantharaman K."/>
            <person name="Thomas B.C."/>
            <person name="Malmstrom R."/>
            <person name="Stieglmeier M."/>
            <person name="Klingl A."/>
            <person name="Woyke T."/>
            <person name="Ryan C.M."/>
            <person name="Banfield J.F."/>
        </authorList>
    </citation>
    <scope>NUCLEOTIDE SEQUENCE [LARGE SCALE GENOMIC DNA]</scope>
</reference>
<name>A0A2M8KU31_9BACT</name>
<dbReference type="GO" id="GO:0003697">
    <property type="term" value="F:single-stranded DNA binding"/>
    <property type="evidence" value="ECO:0007669"/>
    <property type="project" value="UniProtKB-UniRule"/>
</dbReference>
<organism evidence="5 6">
    <name type="scientific">Candidatus Roizmanbacteria bacterium CG10_big_fil_rev_8_21_14_0_10_45_7</name>
    <dbReference type="NCBI Taxonomy" id="1974854"/>
    <lineage>
        <taxon>Bacteria</taxon>
        <taxon>Candidatus Roizmaniibacteriota</taxon>
    </lineage>
</organism>
<dbReference type="PANTHER" id="PTHR10302:SF27">
    <property type="entry name" value="SINGLE-STRANDED DNA-BINDING PROTEIN"/>
    <property type="match status" value="1"/>
</dbReference>